<name>A0A382Y8G9_9ZZZZ</name>
<reference evidence="1" key="1">
    <citation type="submission" date="2018-05" db="EMBL/GenBank/DDBJ databases">
        <authorList>
            <person name="Lanie J.A."/>
            <person name="Ng W.-L."/>
            <person name="Kazmierczak K.M."/>
            <person name="Andrzejewski T.M."/>
            <person name="Davidsen T.M."/>
            <person name="Wayne K.J."/>
            <person name="Tettelin H."/>
            <person name="Glass J.I."/>
            <person name="Rusch D."/>
            <person name="Podicherti R."/>
            <person name="Tsui H.-C.T."/>
            <person name="Winkler M.E."/>
        </authorList>
    </citation>
    <scope>NUCLEOTIDE SEQUENCE</scope>
</reference>
<protein>
    <submittedName>
        <fullName evidence="1">Uncharacterized protein</fullName>
    </submittedName>
</protein>
<feature type="non-terminal residue" evidence="1">
    <location>
        <position position="1"/>
    </location>
</feature>
<gene>
    <name evidence="1" type="ORF">METZ01_LOCUS432460</name>
</gene>
<sequence length="34" mass="3958">HDMKTVETILDKTAKDGHRVRDILAEILNAYFRS</sequence>
<evidence type="ECO:0000313" key="1">
    <source>
        <dbReference type="EMBL" id="SVD79606.1"/>
    </source>
</evidence>
<organism evidence="1">
    <name type="scientific">marine metagenome</name>
    <dbReference type="NCBI Taxonomy" id="408172"/>
    <lineage>
        <taxon>unclassified sequences</taxon>
        <taxon>metagenomes</taxon>
        <taxon>ecological metagenomes</taxon>
    </lineage>
</organism>
<dbReference type="AlphaFoldDB" id="A0A382Y8G9"/>
<accession>A0A382Y8G9</accession>
<proteinExistence type="predicted"/>
<dbReference type="EMBL" id="UINC01173808">
    <property type="protein sequence ID" value="SVD79606.1"/>
    <property type="molecule type" value="Genomic_DNA"/>
</dbReference>